<reference evidence="8 9" key="1">
    <citation type="submission" date="2018-03" db="EMBL/GenBank/DDBJ databases">
        <title>Draft genome sequence of the plant growth promoting rhizobacterium Pseudomonas protegens strain BNJ-SS-45 isolated from wheat (Triticum aestivum) rhizosphere.</title>
        <authorList>
            <person name="Bajpai A."/>
            <person name="Shende K."/>
            <person name="Meena N."/>
            <person name="Upadhyayula S.R."/>
            <person name="Suravajhala P."/>
            <person name="Medicherla K.M."/>
            <person name="Johri B.N."/>
        </authorList>
    </citation>
    <scope>NUCLEOTIDE SEQUENCE [LARGE SCALE GENOMIC DNA]</scope>
    <source>
        <strain evidence="8 9">BNJ-SS-45</strain>
    </source>
</reference>
<dbReference type="RefSeq" id="WP_108544808.1">
    <property type="nucleotide sequence ID" value="NZ_PYJM01000002.1"/>
</dbReference>
<dbReference type="NCBIfam" id="TIGR00361">
    <property type="entry name" value="ComEC_Rec2"/>
    <property type="match status" value="1"/>
</dbReference>
<dbReference type="SMART" id="SM00849">
    <property type="entry name" value="Lactamase_B"/>
    <property type="match status" value="1"/>
</dbReference>
<evidence type="ECO:0000313" key="8">
    <source>
        <dbReference type="EMBL" id="PUA46115.1"/>
    </source>
</evidence>
<evidence type="ECO:0000256" key="3">
    <source>
        <dbReference type="ARBA" id="ARBA00022692"/>
    </source>
</evidence>
<dbReference type="AlphaFoldDB" id="A0A2T6GPM9"/>
<evidence type="ECO:0000256" key="2">
    <source>
        <dbReference type="ARBA" id="ARBA00022475"/>
    </source>
</evidence>
<accession>A0A2T6GPM9</accession>
<gene>
    <name evidence="8" type="ORF">C5U62_11720</name>
</gene>
<evidence type="ECO:0000259" key="7">
    <source>
        <dbReference type="SMART" id="SM00849"/>
    </source>
</evidence>
<dbReference type="InterPro" id="IPR004797">
    <property type="entry name" value="Competence_ComEC/Rec2"/>
</dbReference>
<dbReference type="InterPro" id="IPR052159">
    <property type="entry name" value="Competence_DNA_uptake"/>
</dbReference>
<evidence type="ECO:0000313" key="9">
    <source>
        <dbReference type="Proteomes" id="UP000244178"/>
    </source>
</evidence>
<keyword evidence="4 6" id="KW-1133">Transmembrane helix</keyword>
<feature type="transmembrane region" description="Helical" evidence="6">
    <location>
        <begin position="303"/>
        <end position="321"/>
    </location>
</feature>
<dbReference type="GO" id="GO:0005886">
    <property type="term" value="C:plasma membrane"/>
    <property type="evidence" value="ECO:0007669"/>
    <property type="project" value="UniProtKB-SubCell"/>
</dbReference>
<comment type="caution">
    <text evidence="8">The sequence shown here is derived from an EMBL/GenBank/DDBJ whole genome shotgun (WGS) entry which is preliminary data.</text>
</comment>
<dbReference type="NCBIfam" id="TIGR00360">
    <property type="entry name" value="ComEC_N-term"/>
    <property type="match status" value="1"/>
</dbReference>
<feature type="transmembrane region" description="Helical" evidence="6">
    <location>
        <begin position="390"/>
        <end position="408"/>
    </location>
</feature>
<feature type="transmembrane region" description="Helical" evidence="6">
    <location>
        <begin position="327"/>
        <end position="345"/>
    </location>
</feature>
<feature type="transmembrane region" description="Helical" evidence="6">
    <location>
        <begin position="256"/>
        <end position="274"/>
    </location>
</feature>
<organism evidence="8 9">
    <name type="scientific">Pseudomonas protegens</name>
    <dbReference type="NCBI Taxonomy" id="380021"/>
    <lineage>
        <taxon>Bacteria</taxon>
        <taxon>Pseudomonadati</taxon>
        <taxon>Pseudomonadota</taxon>
        <taxon>Gammaproteobacteria</taxon>
        <taxon>Pseudomonadales</taxon>
        <taxon>Pseudomonadaceae</taxon>
        <taxon>Pseudomonas</taxon>
    </lineage>
</organism>
<protein>
    <submittedName>
        <fullName evidence="8">DNA internalization-related competence protein ComEC/Rec2</fullName>
    </submittedName>
</protein>
<dbReference type="EMBL" id="PYJM01000002">
    <property type="protein sequence ID" value="PUA46115.1"/>
    <property type="molecule type" value="Genomic_DNA"/>
</dbReference>
<evidence type="ECO:0000256" key="1">
    <source>
        <dbReference type="ARBA" id="ARBA00004651"/>
    </source>
</evidence>
<dbReference type="Pfam" id="PF03772">
    <property type="entry name" value="Competence"/>
    <property type="match status" value="1"/>
</dbReference>
<keyword evidence="3 6" id="KW-0812">Transmembrane</keyword>
<feature type="domain" description="Metallo-beta-lactamase" evidence="7">
    <location>
        <begin position="501"/>
        <end position="685"/>
    </location>
</feature>
<feature type="transmembrane region" description="Helical" evidence="6">
    <location>
        <begin position="357"/>
        <end position="378"/>
    </location>
</feature>
<dbReference type="InterPro" id="IPR036866">
    <property type="entry name" value="RibonucZ/Hydroxyglut_hydro"/>
</dbReference>
<dbReference type="PANTHER" id="PTHR30619:SF1">
    <property type="entry name" value="RECOMBINATION PROTEIN 2"/>
    <property type="match status" value="1"/>
</dbReference>
<keyword evidence="2" id="KW-1003">Cell membrane</keyword>
<proteinExistence type="predicted"/>
<feature type="transmembrane region" description="Helical" evidence="6">
    <location>
        <begin position="447"/>
        <end position="468"/>
    </location>
</feature>
<feature type="transmembrane region" description="Helical" evidence="6">
    <location>
        <begin position="45"/>
        <end position="63"/>
    </location>
</feature>
<dbReference type="InterPro" id="IPR004477">
    <property type="entry name" value="ComEC_N"/>
</dbReference>
<dbReference type="Gene3D" id="3.60.15.10">
    <property type="entry name" value="Ribonuclease Z/Hydroxyacylglutathione hydrolase-like"/>
    <property type="match status" value="1"/>
</dbReference>
<keyword evidence="5 6" id="KW-0472">Membrane</keyword>
<name>A0A2T6GPM9_9PSED</name>
<dbReference type="Pfam" id="PF00753">
    <property type="entry name" value="Lactamase_B"/>
    <property type="match status" value="1"/>
</dbReference>
<dbReference type="GO" id="GO:0030420">
    <property type="term" value="P:establishment of competence for transformation"/>
    <property type="evidence" value="ECO:0007669"/>
    <property type="project" value="InterPro"/>
</dbReference>
<evidence type="ECO:0000256" key="6">
    <source>
        <dbReference type="SAM" id="Phobius"/>
    </source>
</evidence>
<dbReference type="InterPro" id="IPR035681">
    <property type="entry name" value="ComA-like_MBL"/>
</dbReference>
<dbReference type="SUPFAM" id="SSF56281">
    <property type="entry name" value="Metallo-hydrolase/oxidoreductase"/>
    <property type="match status" value="1"/>
</dbReference>
<sequence>MGTGLLALAAGLLALGFLPVLPPVWLLLALAVVGLMLLPFRTHPVAFFLFGFAWACVSGHWALNDRLAPGLEGQTRWLEGQVSGLPEQGQGVVRFELQGAQARRERLPRRIRLAWHDAPPLHSGERWRLAVTLRRPAGLLNVQGFDHQAWLLARRIGATGTVKAGQLLRPARLAWREGLRQHLLGVEAQGRGAGLAALVMGDGSGLTRQDWQVLQDTGTVHLMVISGQHISLLAGVIYLGVAGLARWGIWPERRPWLPWACALAFLGALGYGLLAGFDVPVQRACVMVALVLLWRLRFRHLGVWRPWLLALNAVLLFEPLASLQPGFWLSFAAVAILLLTFAGRLGRWRWWQAWSRAQWLIAIGLLPPLLALGLPISFSGPLANLLAVPWISLLVLPPALLGCLLLPVPHVGEGLLWLAGGLLDGLFLLLGTIAGAWPAWVAPLLPWWLWGLSALGALLLLLPSGVPLRVLGWPLLLLAIWPPEQVLPEGEVEVWQLDVGQGLSMLLRTRDHAMLYDAGARVGDFDLGERVVLPSLRKLGIRQLDLMLLSHADNDHAGGALAVWRGIDVARVRSGEPGALPDALQAQPCESGLGWQWNGVRFLLWQWPAAADGNQASCVLQVEARGERLLLTGDIDVHAERALLASALAVHTHWLQAPHHGSRTSSSMALLQRLRPTAVLISRGRGNAFGHPHAEVLARYRRLGVAVHDSADQGALKLRLGTFGPVQSLRAQRRFWRD</sequence>
<feature type="transmembrane region" description="Helical" evidence="6">
    <location>
        <begin position="6"/>
        <end position="38"/>
    </location>
</feature>
<feature type="transmembrane region" description="Helical" evidence="6">
    <location>
        <begin position="230"/>
        <end position="249"/>
    </location>
</feature>
<dbReference type="InterPro" id="IPR025405">
    <property type="entry name" value="DUF4131"/>
</dbReference>
<dbReference type="Proteomes" id="UP000244178">
    <property type="component" value="Unassembled WGS sequence"/>
</dbReference>
<dbReference type="PANTHER" id="PTHR30619">
    <property type="entry name" value="DNA INTERNALIZATION/COMPETENCE PROTEIN COMEC/REC2"/>
    <property type="match status" value="1"/>
</dbReference>
<evidence type="ECO:0000256" key="5">
    <source>
        <dbReference type="ARBA" id="ARBA00023136"/>
    </source>
</evidence>
<comment type="subcellular location">
    <subcellularLocation>
        <location evidence="1">Cell membrane</location>
        <topology evidence="1">Multi-pass membrane protein</topology>
    </subcellularLocation>
</comment>
<dbReference type="InterPro" id="IPR001279">
    <property type="entry name" value="Metallo-B-lactamas"/>
</dbReference>
<dbReference type="CDD" id="cd07731">
    <property type="entry name" value="ComA-like_MBL-fold"/>
    <property type="match status" value="1"/>
</dbReference>
<dbReference type="Pfam" id="PF13567">
    <property type="entry name" value="DUF4131"/>
    <property type="match status" value="1"/>
</dbReference>
<evidence type="ECO:0000256" key="4">
    <source>
        <dbReference type="ARBA" id="ARBA00022989"/>
    </source>
</evidence>
<feature type="transmembrane region" description="Helical" evidence="6">
    <location>
        <begin position="415"/>
        <end position="441"/>
    </location>
</feature>